<dbReference type="EMBL" id="CAFBRC010000012">
    <property type="protein sequence ID" value="CAB5072286.1"/>
    <property type="molecule type" value="Genomic_DNA"/>
</dbReference>
<keyword evidence="8" id="KW-0479">Metal-binding</keyword>
<reference evidence="10" key="1">
    <citation type="submission" date="2020-05" db="EMBL/GenBank/DDBJ databases">
        <authorList>
            <person name="Chiriac C."/>
            <person name="Salcher M."/>
            <person name="Ghai R."/>
            <person name="Kavagutti S V."/>
        </authorList>
    </citation>
    <scope>NUCLEOTIDE SEQUENCE</scope>
</reference>
<comment type="cofactor">
    <cofactor evidence="4">
        <name>Zn(2+)</name>
        <dbReference type="ChEBI" id="CHEBI:29105"/>
    </cofactor>
</comment>
<comment type="cofactor">
    <cofactor evidence="5">
        <name>Fe(2+)</name>
        <dbReference type="ChEBI" id="CHEBI:29033"/>
    </cofactor>
</comment>
<evidence type="ECO:0000256" key="6">
    <source>
        <dbReference type="ARBA" id="ARBA00009541"/>
    </source>
</evidence>
<comment type="cofactor">
    <cofactor evidence="2">
        <name>Mn(2+)</name>
        <dbReference type="ChEBI" id="CHEBI:29035"/>
    </cofactor>
</comment>
<dbReference type="Pfam" id="PF00834">
    <property type="entry name" value="Ribul_P_3_epim"/>
    <property type="match status" value="1"/>
</dbReference>
<dbReference type="GO" id="GO:0005975">
    <property type="term" value="P:carbohydrate metabolic process"/>
    <property type="evidence" value="ECO:0007669"/>
    <property type="project" value="InterPro"/>
</dbReference>
<evidence type="ECO:0000313" key="11">
    <source>
        <dbReference type="EMBL" id="CAB4684426.1"/>
    </source>
</evidence>
<dbReference type="GO" id="GO:0046872">
    <property type="term" value="F:metal ion binding"/>
    <property type="evidence" value="ECO:0007669"/>
    <property type="project" value="UniProtKB-KW"/>
</dbReference>
<dbReference type="AlphaFoldDB" id="A0A6J6M7T6"/>
<gene>
    <name evidence="10" type="ORF">UFOPK2342_00302</name>
    <name evidence="11" type="ORF">UFOPK2423_00170</name>
    <name evidence="12" type="ORF">UFOPK3266_00413</name>
    <name evidence="13" type="ORF">UFOPK4367_00270</name>
</gene>
<dbReference type="HAMAP" id="MF_02227">
    <property type="entry name" value="RPE"/>
    <property type="match status" value="1"/>
</dbReference>
<evidence type="ECO:0000256" key="3">
    <source>
        <dbReference type="ARBA" id="ARBA00001941"/>
    </source>
</evidence>
<dbReference type="EMBL" id="CAEZXN010000002">
    <property type="protein sequence ID" value="CAB4684426.1"/>
    <property type="molecule type" value="Genomic_DNA"/>
</dbReference>
<dbReference type="EC" id="5.1.3.1" evidence="7"/>
<dbReference type="SUPFAM" id="SSF51366">
    <property type="entry name" value="Ribulose-phoshate binding barrel"/>
    <property type="match status" value="1"/>
</dbReference>
<dbReference type="InterPro" id="IPR026019">
    <property type="entry name" value="Ribul_P_3_epim"/>
</dbReference>
<dbReference type="PANTHER" id="PTHR11749">
    <property type="entry name" value="RIBULOSE-5-PHOSPHATE-3-EPIMERASE"/>
    <property type="match status" value="1"/>
</dbReference>
<evidence type="ECO:0000256" key="1">
    <source>
        <dbReference type="ARBA" id="ARBA00001782"/>
    </source>
</evidence>
<comment type="cofactor">
    <cofactor evidence="3">
        <name>Co(2+)</name>
        <dbReference type="ChEBI" id="CHEBI:48828"/>
    </cofactor>
</comment>
<dbReference type="InterPro" id="IPR013785">
    <property type="entry name" value="Aldolase_TIM"/>
</dbReference>
<evidence type="ECO:0000313" key="10">
    <source>
        <dbReference type="EMBL" id="CAB4668775.1"/>
    </source>
</evidence>
<dbReference type="EMBL" id="CAFBAA010000007">
    <property type="protein sequence ID" value="CAB4841588.1"/>
    <property type="molecule type" value="Genomic_DNA"/>
</dbReference>
<accession>A0A6J6M7T6</accession>
<organism evidence="10">
    <name type="scientific">freshwater metagenome</name>
    <dbReference type="NCBI Taxonomy" id="449393"/>
    <lineage>
        <taxon>unclassified sequences</taxon>
        <taxon>metagenomes</taxon>
        <taxon>ecological metagenomes</taxon>
    </lineage>
</organism>
<dbReference type="GO" id="GO:0006098">
    <property type="term" value="P:pentose-phosphate shunt"/>
    <property type="evidence" value="ECO:0007669"/>
    <property type="project" value="InterPro"/>
</dbReference>
<evidence type="ECO:0000256" key="8">
    <source>
        <dbReference type="ARBA" id="ARBA00022723"/>
    </source>
</evidence>
<evidence type="ECO:0000256" key="5">
    <source>
        <dbReference type="ARBA" id="ARBA00001954"/>
    </source>
</evidence>
<dbReference type="NCBIfam" id="TIGR01163">
    <property type="entry name" value="rpe"/>
    <property type="match status" value="1"/>
</dbReference>
<name>A0A6J6M7T6_9ZZZZ</name>
<dbReference type="PIRSF" id="PIRSF001461">
    <property type="entry name" value="RPE"/>
    <property type="match status" value="1"/>
</dbReference>
<evidence type="ECO:0000313" key="12">
    <source>
        <dbReference type="EMBL" id="CAB4841588.1"/>
    </source>
</evidence>
<dbReference type="NCBIfam" id="NF004076">
    <property type="entry name" value="PRK05581.1-4"/>
    <property type="match status" value="1"/>
</dbReference>
<comment type="similarity">
    <text evidence="6">Belongs to the ribulose-phosphate 3-epimerase family.</text>
</comment>
<dbReference type="EMBL" id="CAEZXB010000003">
    <property type="protein sequence ID" value="CAB4668775.1"/>
    <property type="molecule type" value="Genomic_DNA"/>
</dbReference>
<dbReference type="FunFam" id="3.20.20.70:FF:000004">
    <property type="entry name" value="Ribulose-phosphate 3-epimerase"/>
    <property type="match status" value="1"/>
</dbReference>
<proteinExistence type="inferred from homology"/>
<evidence type="ECO:0000256" key="7">
    <source>
        <dbReference type="ARBA" id="ARBA00013188"/>
    </source>
</evidence>
<evidence type="ECO:0000313" key="13">
    <source>
        <dbReference type="EMBL" id="CAB5072286.1"/>
    </source>
</evidence>
<dbReference type="InterPro" id="IPR000056">
    <property type="entry name" value="Ribul_P_3_epim-like"/>
</dbReference>
<protein>
    <recommendedName>
        <fullName evidence="7">ribulose-phosphate 3-epimerase</fullName>
        <ecNumber evidence="7">5.1.3.1</ecNumber>
    </recommendedName>
</protein>
<dbReference type="PROSITE" id="PS01085">
    <property type="entry name" value="RIBUL_P_3_EPIMER_1"/>
    <property type="match status" value="1"/>
</dbReference>
<comment type="catalytic activity">
    <reaction evidence="1">
        <text>D-ribulose 5-phosphate = D-xylulose 5-phosphate</text>
        <dbReference type="Rhea" id="RHEA:13677"/>
        <dbReference type="ChEBI" id="CHEBI:57737"/>
        <dbReference type="ChEBI" id="CHEBI:58121"/>
        <dbReference type="EC" id="5.1.3.1"/>
    </reaction>
</comment>
<sequence>MRITPSILNADLSRLAEEIARIPSSDMVHLDVMDGHFVPNLTFGIAVVESIRANTSLKLDAHLMIEDPDLWAPRYAEFVDSVTFHVEAARDPALILKEIKARSTRAAFALKPGTSIESCADLIPLADMVLIMTVEPGFGGQSFMHEMMEKVRRTRALIGEEKSIYLQVDGGVSLDTIGEAAAAGADTFVAGSAVFKAEEPDAMVRLLREKAHASHAQ</sequence>
<dbReference type="GO" id="GO:0005737">
    <property type="term" value="C:cytoplasm"/>
    <property type="evidence" value="ECO:0007669"/>
    <property type="project" value="UniProtKB-ARBA"/>
</dbReference>
<dbReference type="Gene3D" id="3.20.20.70">
    <property type="entry name" value="Aldolase class I"/>
    <property type="match status" value="1"/>
</dbReference>
<dbReference type="InterPro" id="IPR011060">
    <property type="entry name" value="RibuloseP-bd_barrel"/>
</dbReference>
<dbReference type="PROSITE" id="PS01086">
    <property type="entry name" value="RIBUL_P_3_EPIMER_2"/>
    <property type="match status" value="1"/>
</dbReference>
<evidence type="ECO:0000256" key="4">
    <source>
        <dbReference type="ARBA" id="ARBA00001947"/>
    </source>
</evidence>
<dbReference type="CDD" id="cd00429">
    <property type="entry name" value="RPE"/>
    <property type="match status" value="1"/>
</dbReference>
<dbReference type="GO" id="GO:0004750">
    <property type="term" value="F:D-ribulose-phosphate 3-epimerase activity"/>
    <property type="evidence" value="ECO:0007669"/>
    <property type="project" value="UniProtKB-EC"/>
</dbReference>
<keyword evidence="9" id="KW-0413">Isomerase</keyword>
<evidence type="ECO:0000256" key="2">
    <source>
        <dbReference type="ARBA" id="ARBA00001936"/>
    </source>
</evidence>
<evidence type="ECO:0000256" key="9">
    <source>
        <dbReference type="ARBA" id="ARBA00023235"/>
    </source>
</evidence>